<evidence type="ECO:0000256" key="3">
    <source>
        <dbReference type="ARBA" id="ARBA00022679"/>
    </source>
</evidence>
<dbReference type="SUPFAM" id="SSF63825">
    <property type="entry name" value="YWTD domain"/>
    <property type="match status" value="1"/>
</dbReference>
<evidence type="ECO:0000313" key="10">
    <source>
        <dbReference type="EMBL" id="OYQ43931.1"/>
    </source>
</evidence>
<dbReference type="InterPro" id="IPR003594">
    <property type="entry name" value="HATPase_dom"/>
</dbReference>
<dbReference type="EMBL" id="NOXX01000195">
    <property type="protein sequence ID" value="OYQ43931.1"/>
    <property type="molecule type" value="Genomic_DNA"/>
</dbReference>
<dbReference type="InterPro" id="IPR050351">
    <property type="entry name" value="BphY/WalK/GraS-like"/>
</dbReference>
<dbReference type="GO" id="GO:0000155">
    <property type="term" value="F:phosphorelay sensor kinase activity"/>
    <property type="evidence" value="ECO:0007669"/>
    <property type="project" value="InterPro"/>
</dbReference>
<dbReference type="Gene3D" id="3.30.565.10">
    <property type="entry name" value="Histidine kinase-like ATPase, C-terminal domain"/>
    <property type="match status" value="1"/>
</dbReference>
<dbReference type="RefSeq" id="WP_094486273.1">
    <property type="nucleotide sequence ID" value="NZ_NOXX01000195.1"/>
</dbReference>
<evidence type="ECO:0000313" key="11">
    <source>
        <dbReference type="Proteomes" id="UP000216035"/>
    </source>
</evidence>
<keyword evidence="6" id="KW-0067">ATP-binding</keyword>
<evidence type="ECO:0000256" key="5">
    <source>
        <dbReference type="ARBA" id="ARBA00022777"/>
    </source>
</evidence>
<dbReference type="SUPFAM" id="SSF47384">
    <property type="entry name" value="Homodimeric domain of signal transducing histidine kinase"/>
    <property type="match status" value="1"/>
</dbReference>
<keyword evidence="4" id="KW-0547">Nucleotide-binding</keyword>
<dbReference type="Gene3D" id="1.10.287.130">
    <property type="match status" value="1"/>
</dbReference>
<keyword evidence="5" id="KW-0418">Kinase</keyword>
<keyword evidence="8" id="KW-0472">Membrane</keyword>
<dbReference type="EC" id="2.7.13.3" evidence="2"/>
<dbReference type="InterPro" id="IPR015943">
    <property type="entry name" value="WD40/YVTN_repeat-like_dom_sf"/>
</dbReference>
<dbReference type="InterPro" id="IPR013783">
    <property type="entry name" value="Ig-like_fold"/>
</dbReference>
<dbReference type="PANTHER" id="PTHR42878">
    <property type="entry name" value="TWO-COMPONENT HISTIDINE KINASE"/>
    <property type="match status" value="1"/>
</dbReference>
<evidence type="ECO:0000256" key="4">
    <source>
        <dbReference type="ARBA" id="ARBA00022741"/>
    </source>
</evidence>
<dbReference type="GO" id="GO:0000156">
    <property type="term" value="F:phosphorelay response regulator activity"/>
    <property type="evidence" value="ECO:0007669"/>
    <property type="project" value="TreeGrafter"/>
</dbReference>
<dbReference type="Gene3D" id="2.130.10.10">
    <property type="entry name" value="YVTN repeat-like/Quinoprotein amine dehydrogenase"/>
    <property type="match status" value="1"/>
</dbReference>
<sequence length="813" mass="93132">MLGNTLGYIDPKGVYWECTERGITQSNELLGKLPKERSYFWNASNDQVFIISTVEIYQLEKSRSGSLKIQKLYHGSKLDPSNLSSFYYDEANSILFAGSATDGLGKFEVKRFKTYKPDVLLSTRSQVFYSVNELEPNTVLTAAGYLIKNGKMEKKYNFTRDRSKLIIDKEKNVWVTGYTSIFCFTSKSNYSEKIKVLHTDDDCSALFYDSNNDAFFAAVDDRYNSTSSLFIKTKEYGFKFEEIAKIPAKVNQIRSLNSESLLLCTASGLFKYFKATKKIVKFESTKNLAVRNAVIINENEIWFFSYGKGFRLLKDNKIFKFPLDDNQSLLTAHTVVPDKLGNFWIPTNKGLFRVKRIDLLNYANGHTKKVNYFLFKKDSGFYSNEFNGGGFPNSLITQDGNIWLPSLNGIVCFNPEQLQPKSYAENIYVEEAIVDDQTIDIRNNPMLPRNFERVVIKIVAPYYGIRENLVLEAKLFDGENSNWTRIDESGKIAYTKLAPGKHKLVVRKRIASENDYKYLTLDFCVKQAYYDTALFKVLMVLVVLSLLFGIYVVRIFYVNKRNELLELKIAEKTSKLQDIITTLRETTNRLNAQTTGNRKIIQYITHDLKSPLRFMAMLSRDLIEDPNKNQEQLSESFLAIYQSSNQMYGFVENLLDYSKLNLSQLEKRERTWVYDIVISKINLFRPIAMNQKTKIFNQIPSDFTINGNPVLLRIIVHNLLDNALKYSAGKTIIFSASEHETHKVIAVIDTGVGMNTETLEYYKSLSRDFNNRTDTVGTGLGLKIVIELMVVLGARIEFNSSSNGTVVSIVFDK</sequence>
<evidence type="ECO:0000259" key="9">
    <source>
        <dbReference type="PROSITE" id="PS50109"/>
    </source>
</evidence>
<gene>
    <name evidence="10" type="ORF">CHX27_08150</name>
</gene>
<dbReference type="SMART" id="SM00387">
    <property type="entry name" value="HATPase_c"/>
    <property type="match status" value="1"/>
</dbReference>
<evidence type="ECO:0000256" key="7">
    <source>
        <dbReference type="ARBA" id="ARBA00023012"/>
    </source>
</evidence>
<dbReference type="InterPro" id="IPR036097">
    <property type="entry name" value="HisK_dim/P_sf"/>
</dbReference>
<evidence type="ECO:0000256" key="2">
    <source>
        <dbReference type="ARBA" id="ARBA00012438"/>
    </source>
</evidence>
<dbReference type="SMART" id="SM00388">
    <property type="entry name" value="HisKA"/>
    <property type="match status" value="1"/>
</dbReference>
<keyword evidence="8" id="KW-0812">Transmembrane</keyword>
<dbReference type="Proteomes" id="UP000216035">
    <property type="component" value="Unassembled WGS sequence"/>
</dbReference>
<comment type="catalytic activity">
    <reaction evidence="1">
        <text>ATP + protein L-histidine = ADP + protein N-phospho-L-histidine.</text>
        <dbReference type="EC" id="2.7.13.3"/>
    </reaction>
</comment>
<name>A0A255ZR83_9FLAO</name>
<dbReference type="SUPFAM" id="SSF55874">
    <property type="entry name" value="ATPase domain of HSP90 chaperone/DNA topoisomerase II/histidine kinase"/>
    <property type="match status" value="1"/>
</dbReference>
<feature type="domain" description="Histidine kinase" evidence="9">
    <location>
        <begin position="603"/>
        <end position="813"/>
    </location>
</feature>
<dbReference type="Pfam" id="PF02518">
    <property type="entry name" value="HATPase_c"/>
    <property type="match status" value="1"/>
</dbReference>
<feature type="transmembrane region" description="Helical" evidence="8">
    <location>
        <begin position="533"/>
        <end position="557"/>
    </location>
</feature>
<comment type="caution">
    <text evidence="10">The sequence shown here is derived from an EMBL/GenBank/DDBJ whole genome shotgun (WGS) entry which is preliminary data.</text>
</comment>
<dbReference type="GO" id="GO:0030295">
    <property type="term" value="F:protein kinase activator activity"/>
    <property type="evidence" value="ECO:0007669"/>
    <property type="project" value="TreeGrafter"/>
</dbReference>
<dbReference type="CDD" id="cd00082">
    <property type="entry name" value="HisKA"/>
    <property type="match status" value="1"/>
</dbReference>
<evidence type="ECO:0000256" key="8">
    <source>
        <dbReference type="SAM" id="Phobius"/>
    </source>
</evidence>
<reference evidence="10 11" key="1">
    <citation type="submission" date="2017-07" db="EMBL/GenBank/DDBJ databases">
        <title>Flavobacterium cyanobacteriorum sp. nov., isolated from cyanobacterial aggregates in a eutrophic lake.</title>
        <authorList>
            <person name="Cai H."/>
        </authorList>
    </citation>
    <scope>NUCLEOTIDE SEQUENCE [LARGE SCALE GENOMIC DNA]</scope>
    <source>
        <strain evidence="10 11">TH167</strain>
    </source>
</reference>
<dbReference type="InterPro" id="IPR036890">
    <property type="entry name" value="HATPase_C_sf"/>
</dbReference>
<protein>
    <recommendedName>
        <fullName evidence="2">histidine kinase</fullName>
        <ecNumber evidence="2">2.7.13.3</ecNumber>
    </recommendedName>
</protein>
<dbReference type="AlphaFoldDB" id="A0A255ZR83"/>
<proteinExistence type="predicted"/>
<keyword evidence="11" id="KW-1185">Reference proteome</keyword>
<dbReference type="InterPro" id="IPR003661">
    <property type="entry name" value="HisK_dim/P_dom"/>
</dbReference>
<dbReference type="Gene3D" id="2.60.40.10">
    <property type="entry name" value="Immunoglobulins"/>
    <property type="match status" value="1"/>
</dbReference>
<dbReference type="OrthoDB" id="8676692at2"/>
<dbReference type="GO" id="GO:0005524">
    <property type="term" value="F:ATP binding"/>
    <property type="evidence" value="ECO:0007669"/>
    <property type="project" value="UniProtKB-KW"/>
</dbReference>
<organism evidence="10 11">
    <name type="scientific">Flavobacterium aurantiibacter</name>
    <dbReference type="NCBI Taxonomy" id="2023067"/>
    <lineage>
        <taxon>Bacteria</taxon>
        <taxon>Pseudomonadati</taxon>
        <taxon>Bacteroidota</taxon>
        <taxon>Flavobacteriia</taxon>
        <taxon>Flavobacteriales</taxon>
        <taxon>Flavobacteriaceae</taxon>
        <taxon>Flavobacterium</taxon>
    </lineage>
</organism>
<dbReference type="PROSITE" id="PS50109">
    <property type="entry name" value="HIS_KIN"/>
    <property type="match status" value="1"/>
</dbReference>
<evidence type="ECO:0000256" key="1">
    <source>
        <dbReference type="ARBA" id="ARBA00000085"/>
    </source>
</evidence>
<keyword evidence="7" id="KW-0902">Two-component regulatory system</keyword>
<keyword evidence="8" id="KW-1133">Transmembrane helix</keyword>
<dbReference type="Pfam" id="PF00512">
    <property type="entry name" value="HisKA"/>
    <property type="match status" value="1"/>
</dbReference>
<dbReference type="InterPro" id="IPR005467">
    <property type="entry name" value="His_kinase_dom"/>
</dbReference>
<dbReference type="GO" id="GO:0007234">
    <property type="term" value="P:osmosensory signaling via phosphorelay pathway"/>
    <property type="evidence" value="ECO:0007669"/>
    <property type="project" value="TreeGrafter"/>
</dbReference>
<evidence type="ECO:0000256" key="6">
    <source>
        <dbReference type="ARBA" id="ARBA00022840"/>
    </source>
</evidence>
<accession>A0A255ZR83</accession>
<dbReference type="PANTHER" id="PTHR42878:SF7">
    <property type="entry name" value="SENSOR HISTIDINE KINASE GLRK"/>
    <property type="match status" value="1"/>
</dbReference>
<keyword evidence="3" id="KW-0808">Transferase</keyword>